<dbReference type="GO" id="GO:0006891">
    <property type="term" value="P:intra-Golgi vesicle-mediated transport"/>
    <property type="evidence" value="ECO:0007669"/>
    <property type="project" value="TreeGrafter"/>
</dbReference>
<keyword evidence="4" id="KW-0813">Transport</keyword>
<dbReference type="Pfam" id="PF04136">
    <property type="entry name" value="COG3_N"/>
    <property type="match status" value="1"/>
</dbReference>
<keyword evidence="7" id="KW-0472">Membrane</keyword>
<evidence type="ECO:0000256" key="8">
    <source>
        <dbReference type="ARBA" id="ARBA00031339"/>
    </source>
</evidence>
<evidence type="ECO:0000256" key="9">
    <source>
        <dbReference type="SAM" id="Coils"/>
    </source>
</evidence>
<feature type="region of interest" description="Disordered" evidence="10">
    <location>
        <begin position="822"/>
        <end position="843"/>
    </location>
</feature>
<dbReference type="InterPro" id="IPR007265">
    <property type="entry name" value="COG_su3"/>
</dbReference>
<feature type="compositionally biased region" description="Low complexity" evidence="10">
    <location>
        <begin position="822"/>
        <end position="836"/>
    </location>
</feature>
<feature type="compositionally biased region" description="Polar residues" evidence="10">
    <location>
        <begin position="57"/>
        <end position="67"/>
    </location>
</feature>
<evidence type="ECO:0000259" key="12">
    <source>
        <dbReference type="Pfam" id="PF20671"/>
    </source>
</evidence>
<comment type="subcellular location">
    <subcellularLocation>
        <location evidence="1">Golgi apparatus membrane</location>
        <topology evidence="1">Peripheral membrane protein</topology>
    </subcellularLocation>
</comment>
<dbReference type="InterPro" id="IPR048320">
    <property type="entry name" value="COG3_N"/>
</dbReference>
<evidence type="ECO:0000256" key="10">
    <source>
        <dbReference type="SAM" id="MobiDB-lite"/>
    </source>
</evidence>
<dbReference type="GO" id="GO:0006886">
    <property type="term" value="P:intracellular protein transport"/>
    <property type="evidence" value="ECO:0007669"/>
    <property type="project" value="InterPro"/>
</dbReference>
<feature type="region of interest" description="Disordered" evidence="10">
    <location>
        <begin position="530"/>
        <end position="551"/>
    </location>
</feature>
<feature type="coiled-coil region" evidence="9">
    <location>
        <begin position="608"/>
        <end position="635"/>
    </location>
</feature>
<evidence type="ECO:0000256" key="4">
    <source>
        <dbReference type="ARBA" id="ARBA00022448"/>
    </source>
</evidence>
<dbReference type="PANTHER" id="PTHR13302">
    <property type="entry name" value="CONSERVED OLIGOMERIC GOLGI COMPLEX COMPONENT 3"/>
    <property type="match status" value="1"/>
</dbReference>
<proteinExistence type="inferred from homology"/>
<dbReference type="GO" id="GO:0017119">
    <property type="term" value="C:Golgi transport complex"/>
    <property type="evidence" value="ECO:0007669"/>
    <property type="project" value="TreeGrafter"/>
</dbReference>
<keyword evidence="6" id="KW-0333">Golgi apparatus</keyword>
<evidence type="ECO:0000259" key="11">
    <source>
        <dbReference type="Pfam" id="PF04136"/>
    </source>
</evidence>
<keyword evidence="5" id="KW-0653">Protein transport</keyword>
<feature type="region of interest" description="Disordered" evidence="10">
    <location>
        <begin position="57"/>
        <end position="83"/>
    </location>
</feature>
<feature type="domain" description="Conserved oligomeric Golgi complex subunit 3 C-terminal" evidence="12">
    <location>
        <begin position="317"/>
        <end position="726"/>
    </location>
</feature>
<name>A0A0F7STT3_PHARH</name>
<organism evidence="13">
    <name type="scientific">Phaffia rhodozyma</name>
    <name type="common">Yeast</name>
    <name type="synonym">Xanthophyllomyces dendrorhous</name>
    <dbReference type="NCBI Taxonomy" id="264483"/>
    <lineage>
        <taxon>Eukaryota</taxon>
        <taxon>Fungi</taxon>
        <taxon>Dikarya</taxon>
        <taxon>Basidiomycota</taxon>
        <taxon>Agaricomycotina</taxon>
        <taxon>Tremellomycetes</taxon>
        <taxon>Cystofilobasidiales</taxon>
        <taxon>Mrakiaceae</taxon>
        <taxon>Phaffia</taxon>
    </lineage>
</organism>
<dbReference type="EMBL" id="LN483166">
    <property type="protein sequence ID" value="CED84896.1"/>
    <property type="molecule type" value="Genomic_DNA"/>
</dbReference>
<evidence type="ECO:0000256" key="6">
    <source>
        <dbReference type="ARBA" id="ARBA00023034"/>
    </source>
</evidence>
<evidence type="ECO:0000256" key="3">
    <source>
        <dbReference type="ARBA" id="ARBA00020976"/>
    </source>
</evidence>
<evidence type="ECO:0000256" key="2">
    <source>
        <dbReference type="ARBA" id="ARBA00009936"/>
    </source>
</evidence>
<feature type="domain" description="Conserved oligomeric Golgi complex subunit 3 N-terminal" evidence="11">
    <location>
        <begin position="152"/>
        <end position="295"/>
    </location>
</feature>
<dbReference type="GO" id="GO:0007030">
    <property type="term" value="P:Golgi organization"/>
    <property type="evidence" value="ECO:0007669"/>
    <property type="project" value="TreeGrafter"/>
</dbReference>
<sequence length="944" mass="105706">MAYRQQNTTYTKPAQNKTLSLDEWESNAPLGQTELGSVSSVRISCAQRRLPTSLNIAGNVHSVSRPSTPLAGGGPNRSKPVHPSLLHAVLSPSSLRSLPSTRPGTPPPGHPSQSGYSTPPALHISTAQQFYDWFSKLTASLEHEQDALYRDHLAEIAVYREACEVLIEECTDAERVCAEMEECFRFVEERSKSLQLACEELLEEQNRLLATSEALTFRLTYFSSLEPATRMLNSPGSHLVTNTDFLPTVDRMEECLAYLKAHRDYKDAELYILRYQQCLSRSMTLIKIYSISQFNSLGQDISKRIGELNLSETALQTLLYQKPRTVASHLRPLLLELEYRSTNHRKTTNRMIDPEAEDTGPSLSECQDAWLAVRQSLLAGIVRAEVLKLDPSSEDLVDLTRAGCGYLKRLCAEEYTLFRQFFETGDDRLIPFLETLCDYLYDYLRPRILHEPSLTVLCQVCTVLQALMVLDTIDDDDDEEENQFDTLSPSSNYFSQEPLPIDQSAVAPLHSPNHIRQNSYPGLVYSPSLSQRSFHSPKSRFYGNPGERAEARTERKRQLSSMLSPVLMDAQTRLVFRAQAVVQTSVGRFIPGEKDLDYPGKILAAKPVVSSRQAVNELHQEVENLNDLSEKGSDEDDDGALFRLPSREVQETWYPTLRKTLWVLEELHFFVDPAIFEDIAQEAILLCRQSLDAASVQISAKQGKADGALFKIRHLLILKEMMGSVEMIGKDLGGEMLGVTDAFSALLSSAMSFLPSALTFGYGGSTNATRSDTRIVDTKMDLDRSLKAICEDLITIASIASTAPLQPFISQASTFLAASRPSLNSSSSDVSRSKPTSNKDLGAQPWATPEVVLKLHDDVKEVIRKEVVDWVGKLRIYLEDGKAVDVLIPPMQSSIIESYRQFHEILRSEYDFSVSSVVWSPVKMWDFLREIVEPSTSTGRKQDA</sequence>
<comment type="similarity">
    <text evidence="2">Belongs to the COG3 family.</text>
</comment>
<dbReference type="AlphaFoldDB" id="A0A0F7STT3"/>
<reference evidence="13" key="1">
    <citation type="submission" date="2014-08" db="EMBL/GenBank/DDBJ databases">
        <authorList>
            <person name="Sharma Rahul"/>
            <person name="Thines Marco"/>
        </authorList>
    </citation>
    <scope>NUCLEOTIDE SEQUENCE</scope>
</reference>
<protein>
    <recommendedName>
        <fullName evidence="3">Conserved oligomeric Golgi complex subunit 3</fullName>
    </recommendedName>
    <alternativeName>
        <fullName evidence="8">Component of oligomeric Golgi complex 3</fullName>
    </alternativeName>
</protein>
<evidence type="ECO:0000256" key="5">
    <source>
        <dbReference type="ARBA" id="ARBA00022927"/>
    </source>
</evidence>
<dbReference type="GO" id="GO:0000139">
    <property type="term" value="C:Golgi membrane"/>
    <property type="evidence" value="ECO:0007669"/>
    <property type="project" value="UniProtKB-SubCell"/>
</dbReference>
<keyword evidence="9" id="KW-0175">Coiled coil</keyword>
<evidence type="ECO:0000313" key="13">
    <source>
        <dbReference type="EMBL" id="CED84896.1"/>
    </source>
</evidence>
<dbReference type="InterPro" id="IPR048685">
    <property type="entry name" value="COG3_C"/>
</dbReference>
<evidence type="ECO:0000256" key="1">
    <source>
        <dbReference type="ARBA" id="ARBA00004395"/>
    </source>
</evidence>
<dbReference type="GO" id="GO:0005801">
    <property type="term" value="C:cis-Golgi network"/>
    <property type="evidence" value="ECO:0007669"/>
    <property type="project" value="InterPro"/>
</dbReference>
<evidence type="ECO:0000256" key="7">
    <source>
        <dbReference type="ARBA" id="ARBA00023136"/>
    </source>
</evidence>
<accession>A0A0F7STT3</accession>
<dbReference type="PANTHER" id="PTHR13302:SF8">
    <property type="entry name" value="CONSERVED OLIGOMERIC GOLGI COMPLEX SUBUNIT 3"/>
    <property type="match status" value="1"/>
</dbReference>
<feature type="region of interest" description="Disordered" evidence="10">
    <location>
        <begin position="95"/>
        <end position="119"/>
    </location>
</feature>
<dbReference type="Pfam" id="PF20671">
    <property type="entry name" value="COG3_C"/>
    <property type="match status" value="1"/>
</dbReference>